<proteinExistence type="predicted"/>
<keyword evidence="3" id="KW-1185">Reference proteome</keyword>
<evidence type="ECO:0000313" key="2">
    <source>
        <dbReference type="EMBL" id="MBI1687068.1"/>
    </source>
</evidence>
<comment type="caution">
    <text evidence="2">The sequence shown here is derived from an EMBL/GenBank/DDBJ whole genome shotgun (WGS) entry which is preliminary data.</text>
</comment>
<gene>
    <name evidence="2" type="ORF">I4Q42_25645</name>
</gene>
<dbReference type="InterPro" id="IPR002816">
    <property type="entry name" value="TraB/PrgY/GumN_fam"/>
</dbReference>
<feature type="signal peptide" evidence="1">
    <location>
        <begin position="1"/>
        <end position="28"/>
    </location>
</feature>
<dbReference type="InterPro" id="IPR047111">
    <property type="entry name" value="YbaP-like"/>
</dbReference>
<evidence type="ECO:0000313" key="3">
    <source>
        <dbReference type="Proteomes" id="UP000639859"/>
    </source>
</evidence>
<organism evidence="2 3">
    <name type="scientific">Caulobacter hibisci</name>
    <dbReference type="NCBI Taxonomy" id="2035993"/>
    <lineage>
        <taxon>Bacteria</taxon>
        <taxon>Pseudomonadati</taxon>
        <taxon>Pseudomonadota</taxon>
        <taxon>Alphaproteobacteria</taxon>
        <taxon>Caulobacterales</taxon>
        <taxon>Caulobacteraceae</taxon>
        <taxon>Caulobacter</taxon>
    </lineage>
</organism>
<sequence>MVSAWVRGVRRLLAVMTAVVGLSGVAHAAPAMWEVSDGDSRIYLFGSMHVLSPDLRWRTPAFDRAYAQAGKLWFETRVDADPVAVKALVDRYGVDASRSLTEKLPPRTVASLRAALDQRGASLDRVDHLRPWAAAMMLSVLPMTEAGGSVASGADAAVTRQAVKAEKPILSFESFEQQLRLFADLPEAVEVQYLDDVAAEQVSPPRWGVDLQKAWLKGDVDRLGAILVEGMRRDRPELYEALLKRRNLAWAEVLDREMAGSGVELVTVGALHMAGPDGLPALMKARGYRVRRVQ</sequence>
<dbReference type="EMBL" id="JADWOX010000037">
    <property type="protein sequence ID" value="MBI1687068.1"/>
    <property type="molecule type" value="Genomic_DNA"/>
</dbReference>
<dbReference type="PANTHER" id="PTHR40590">
    <property type="entry name" value="CYTOPLASMIC PROTEIN-RELATED"/>
    <property type="match status" value="1"/>
</dbReference>
<accession>A0ABS0T5C4</accession>
<dbReference type="Pfam" id="PF01963">
    <property type="entry name" value="TraB_PrgY_gumN"/>
    <property type="match status" value="1"/>
</dbReference>
<feature type="chain" id="PRO_5047407481" evidence="1">
    <location>
        <begin position="29"/>
        <end position="294"/>
    </location>
</feature>
<keyword evidence="1" id="KW-0732">Signal</keyword>
<dbReference type="Proteomes" id="UP000639859">
    <property type="component" value="Unassembled WGS sequence"/>
</dbReference>
<name>A0ABS0T5C4_9CAUL</name>
<dbReference type="CDD" id="cd14789">
    <property type="entry name" value="Tiki"/>
    <property type="match status" value="1"/>
</dbReference>
<reference evidence="2 3" key="1">
    <citation type="submission" date="2020-11" db="EMBL/GenBank/DDBJ databases">
        <title>genome sequence of strain KACC 18849.</title>
        <authorList>
            <person name="Gao J."/>
            <person name="Zhang X."/>
        </authorList>
    </citation>
    <scope>NUCLEOTIDE SEQUENCE [LARGE SCALE GENOMIC DNA]</scope>
    <source>
        <strain evidence="2 3">KACC 18849</strain>
    </source>
</reference>
<evidence type="ECO:0000256" key="1">
    <source>
        <dbReference type="SAM" id="SignalP"/>
    </source>
</evidence>
<dbReference type="PANTHER" id="PTHR40590:SF1">
    <property type="entry name" value="CYTOPLASMIC PROTEIN"/>
    <property type="match status" value="1"/>
</dbReference>
<protein>
    <submittedName>
        <fullName evidence="2">TraB/GumN family protein</fullName>
    </submittedName>
</protein>
<dbReference type="RefSeq" id="WP_198578951.1">
    <property type="nucleotide sequence ID" value="NZ_JADWOX010000037.1"/>
</dbReference>